<dbReference type="SUPFAM" id="SSF55781">
    <property type="entry name" value="GAF domain-like"/>
    <property type="match status" value="1"/>
</dbReference>
<feature type="domain" description="IclR-ED" evidence="5">
    <location>
        <begin position="86"/>
        <end position="266"/>
    </location>
</feature>
<feature type="domain" description="HTH iclR-type" evidence="4">
    <location>
        <begin position="23"/>
        <end position="85"/>
    </location>
</feature>
<evidence type="ECO:0000256" key="1">
    <source>
        <dbReference type="ARBA" id="ARBA00023015"/>
    </source>
</evidence>
<keyword evidence="3" id="KW-0804">Transcription</keyword>
<proteinExistence type="predicted"/>
<evidence type="ECO:0000259" key="4">
    <source>
        <dbReference type="PROSITE" id="PS51077"/>
    </source>
</evidence>
<dbReference type="GO" id="GO:0045892">
    <property type="term" value="P:negative regulation of DNA-templated transcription"/>
    <property type="evidence" value="ECO:0007669"/>
    <property type="project" value="TreeGrafter"/>
</dbReference>
<reference evidence="6 7" key="1">
    <citation type="submission" date="2018-06" db="EMBL/GenBank/DDBJ databases">
        <title>Sphaerisporangium craniellae sp. nov., isolated from a marine sponge in the South China Sea.</title>
        <authorList>
            <person name="Li L."/>
        </authorList>
    </citation>
    <scope>NUCLEOTIDE SEQUENCE [LARGE SCALE GENOMIC DNA]</scope>
    <source>
        <strain evidence="6 7">LHW63015</strain>
    </source>
</reference>
<dbReference type="Pfam" id="PF09339">
    <property type="entry name" value="HTH_IclR"/>
    <property type="match status" value="1"/>
</dbReference>
<comment type="caution">
    <text evidence="6">The sequence shown here is derived from an EMBL/GenBank/DDBJ whole genome shotgun (WGS) entry which is preliminary data.</text>
</comment>
<keyword evidence="1" id="KW-0805">Transcription regulation</keyword>
<dbReference type="InterPro" id="IPR005471">
    <property type="entry name" value="Tscrpt_reg_IclR_N"/>
</dbReference>
<dbReference type="GO" id="GO:0003677">
    <property type="term" value="F:DNA binding"/>
    <property type="evidence" value="ECO:0007669"/>
    <property type="project" value="UniProtKB-KW"/>
</dbReference>
<gene>
    <name evidence="6" type="ORF">DP939_21370</name>
</gene>
<evidence type="ECO:0000259" key="5">
    <source>
        <dbReference type="PROSITE" id="PS51078"/>
    </source>
</evidence>
<dbReference type="InterPro" id="IPR029016">
    <property type="entry name" value="GAF-like_dom_sf"/>
</dbReference>
<dbReference type="PROSITE" id="PS51078">
    <property type="entry name" value="ICLR_ED"/>
    <property type="match status" value="1"/>
</dbReference>
<dbReference type="Gene3D" id="1.10.10.10">
    <property type="entry name" value="Winged helix-like DNA-binding domain superfamily/Winged helix DNA-binding domain"/>
    <property type="match status" value="1"/>
</dbReference>
<keyword evidence="2" id="KW-0238">DNA-binding</keyword>
<dbReference type="InterPro" id="IPR036390">
    <property type="entry name" value="WH_DNA-bd_sf"/>
</dbReference>
<evidence type="ECO:0008006" key="8">
    <source>
        <dbReference type="Google" id="ProtNLM"/>
    </source>
</evidence>
<evidence type="ECO:0000256" key="2">
    <source>
        <dbReference type="ARBA" id="ARBA00023125"/>
    </source>
</evidence>
<dbReference type="InterPro" id="IPR036388">
    <property type="entry name" value="WH-like_DNA-bd_sf"/>
</dbReference>
<dbReference type="Pfam" id="PF01614">
    <property type="entry name" value="IclR_C"/>
    <property type="match status" value="1"/>
</dbReference>
<evidence type="ECO:0000313" key="7">
    <source>
        <dbReference type="Proteomes" id="UP000253303"/>
    </source>
</evidence>
<dbReference type="Proteomes" id="UP000253303">
    <property type="component" value="Unassembled WGS sequence"/>
</dbReference>
<evidence type="ECO:0000256" key="3">
    <source>
        <dbReference type="ARBA" id="ARBA00023163"/>
    </source>
</evidence>
<dbReference type="PROSITE" id="PS00356">
    <property type="entry name" value="HTH_LACI_1"/>
    <property type="match status" value="1"/>
</dbReference>
<dbReference type="PROSITE" id="PS51077">
    <property type="entry name" value="HTH_ICLR"/>
    <property type="match status" value="1"/>
</dbReference>
<dbReference type="InterPro" id="IPR050707">
    <property type="entry name" value="HTH_MetabolicPath_Reg"/>
</dbReference>
<sequence>MPFLGCFPMNATPLPLSGNESRTSYLARLLDVMDVAVTHERVPLQLGEIATAAGVPMSTASRLLSLLVERGMLIQLGKSGYAPGPRLLHMAVRTLDQVHGTDRLKDAVETLSEATGESVSAGVLVGDQIVLVARKEPDHSLRAVARIGDIITPHTSAMGKAVLSRLPAERRLALVAAAVGDGAAESTLAVLHAELATATADGFAIDEESYAVGLRCRATALLDRAGHAVGAISIAGPAARFTRENATACVPALLAEAARLSLDIPQAP</sequence>
<organism evidence="6 7">
    <name type="scientific">Spongiactinospora rosea</name>
    <dbReference type="NCBI Taxonomy" id="2248750"/>
    <lineage>
        <taxon>Bacteria</taxon>
        <taxon>Bacillati</taxon>
        <taxon>Actinomycetota</taxon>
        <taxon>Actinomycetes</taxon>
        <taxon>Streptosporangiales</taxon>
        <taxon>Streptosporangiaceae</taxon>
        <taxon>Spongiactinospora</taxon>
    </lineage>
</organism>
<dbReference type="SUPFAM" id="SSF46785">
    <property type="entry name" value="Winged helix' DNA-binding domain"/>
    <property type="match status" value="1"/>
</dbReference>
<accession>A0A366LVF0</accession>
<protein>
    <recommendedName>
        <fullName evidence="8">IclR family transcriptional regulator</fullName>
    </recommendedName>
</protein>
<dbReference type="PANTHER" id="PTHR30136">
    <property type="entry name" value="HELIX-TURN-HELIX TRANSCRIPTIONAL REGULATOR, ICLR FAMILY"/>
    <property type="match status" value="1"/>
</dbReference>
<dbReference type="PANTHER" id="PTHR30136:SF24">
    <property type="entry name" value="HTH-TYPE TRANSCRIPTIONAL REPRESSOR ALLR"/>
    <property type="match status" value="1"/>
</dbReference>
<dbReference type="EMBL" id="QMEY01000009">
    <property type="protein sequence ID" value="RBQ17928.1"/>
    <property type="molecule type" value="Genomic_DNA"/>
</dbReference>
<dbReference type="InterPro" id="IPR014757">
    <property type="entry name" value="Tscrpt_reg_IclR_C"/>
</dbReference>
<dbReference type="GO" id="GO:0003700">
    <property type="term" value="F:DNA-binding transcription factor activity"/>
    <property type="evidence" value="ECO:0007669"/>
    <property type="project" value="TreeGrafter"/>
</dbReference>
<name>A0A366LVF0_9ACTN</name>
<keyword evidence="7" id="KW-1185">Reference proteome</keyword>
<dbReference type="Gene3D" id="3.30.450.40">
    <property type="match status" value="1"/>
</dbReference>
<evidence type="ECO:0000313" key="6">
    <source>
        <dbReference type="EMBL" id="RBQ17928.1"/>
    </source>
</evidence>
<dbReference type="AlphaFoldDB" id="A0A366LVF0"/>